<organism evidence="1">
    <name type="scientific">marine metagenome</name>
    <dbReference type="NCBI Taxonomy" id="408172"/>
    <lineage>
        <taxon>unclassified sequences</taxon>
        <taxon>metagenomes</taxon>
        <taxon>ecological metagenomes</taxon>
    </lineage>
</organism>
<gene>
    <name evidence="1" type="ORF">METZ01_LOCUS453003</name>
</gene>
<evidence type="ECO:0000313" key="1">
    <source>
        <dbReference type="EMBL" id="SVE00149.1"/>
    </source>
</evidence>
<protein>
    <submittedName>
        <fullName evidence="1">Uncharacterized protein</fullName>
    </submittedName>
</protein>
<name>A0A382ZXV3_9ZZZZ</name>
<dbReference type="EMBL" id="UINC01187428">
    <property type="protein sequence ID" value="SVE00149.1"/>
    <property type="molecule type" value="Genomic_DNA"/>
</dbReference>
<reference evidence="1" key="1">
    <citation type="submission" date="2018-05" db="EMBL/GenBank/DDBJ databases">
        <authorList>
            <person name="Lanie J.A."/>
            <person name="Ng W.-L."/>
            <person name="Kazmierczak K.M."/>
            <person name="Andrzejewski T.M."/>
            <person name="Davidsen T.M."/>
            <person name="Wayne K.J."/>
            <person name="Tettelin H."/>
            <person name="Glass J.I."/>
            <person name="Rusch D."/>
            <person name="Podicherti R."/>
            <person name="Tsui H.-C.T."/>
            <person name="Winkler M.E."/>
        </authorList>
    </citation>
    <scope>NUCLEOTIDE SEQUENCE</scope>
</reference>
<proteinExistence type="predicted"/>
<dbReference type="AlphaFoldDB" id="A0A382ZXV3"/>
<accession>A0A382ZXV3</accession>
<sequence>MDTSHTISQGSTTETGSYWHAIMHRREPDYPNSKYWFGRAGDHSVFPAIREAAAGIAATATSLPDSATFLTTQSAWDPYAFVDLCKAANFGRTPVEDLCRQIQQREWEILFDYCYQTAVG</sequence>